<evidence type="ECO:0000313" key="4">
    <source>
        <dbReference type="Proteomes" id="UP000238288"/>
    </source>
</evidence>
<accession>A0A2K4XCD2</accession>
<keyword evidence="5" id="KW-1185">Reference proteome</keyword>
<organism evidence="3 4">
    <name type="scientific">Pseudoalteromonas carrageenovora IAM 12662</name>
    <dbReference type="NCBI Taxonomy" id="1314868"/>
    <lineage>
        <taxon>Bacteria</taxon>
        <taxon>Pseudomonadati</taxon>
        <taxon>Pseudomonadota</taxon>
        <taxon>Gammaproteobacteria</taxon>
        <taxon>Alteromonadales</taxon>
        <taxon>Pseudoalteromonadaceae</taxon>
        <taxon>Pseudoalteromonas</taxon>
    </lineage>
</organism>
<gene>
    <name evidence="3" type="ORF">PCAR9_A31179</name>
    <name evidence="2" type="ORF">PCARR_a2529</name>
</gene>
<evidence type="ECO:0000313" key="3">
    <source>
        <dbReference type="EMBL" id="SOU41980.1"/>
    </source>
</evidence>
<proteinExistence type="predicted"/>
<dbReference type="Pfam" id="PF13687">
    <property type="entry name" value="DUF4153"/>
    <property type="match status" value="1"/>
</dbReference>
<feature type="transmembrane region" description="Helical" evidence="1">
    <location>
        <begin position="40"/>
        <end position="59"/>
    </location>
</feature>
<evidence type="ECO:0008006" key="6">
    <source>
        <dbReference type="Google" id="ProtNLM"/>
    </source>
</evidence>
<dbReference type="InterPro" id="IPR025291">
    <property type="entry name" value="DUF4153"/>
</dbReference>
<feature type="transmembrane region" description="Helical" evidence="1">
    <location>
        <begin position="350"/>
        <end position="370"/>
    </location>
</feature>
<feature type="transmembrane region" description="Helical" evidence="1">
    <location>
        <begin position="66"/>
        <end position="87"/>
    </location>
</feature>
<reference evidence="2 5" key="1">
    <citation type="submission" date="2015-06" db="EMBL/GenBank/DDBJ databases">
        <title>Genome sequence of Pseudoalteromonas carrageenovora.</title>
        <authorList>
            <person name="Xie B.-B."/>
            <person name="Rong J.-C."/>
            <person name="Qin Q.-L."/>
            <person name="Zhang Y.-Z."/>
        </authorList>
    </citation>
    <scope>NUCLEOTIDE SEQUENCE [LARGE SCALE GENOMIC DNA]</scope>
    <source>
        <strain evidence="2 5">IAM 12662</strain>
    </source>
</reference>
<dbReference type="Proteomes" id="UP000238288">
    <property type="component" value="Chromosome PCAR9a"/>
</dbReference>
<dbReference type="EMBL" id="LT965928">
    <property type="protein sequence ID" value="SOU41980.1"/>
    <property type="molecule type" value="Genomic_DNA"/>
</dbReference>
<feature type="transmembrane region" description="Helical" evidence="1">
    <location>
        <begin position="99"/>
        <end position="119"/>
    </location>
</feature>
<feature type="transmembrane region" description="Helical" evidence="1">
    <location>
        <begin position="317"/>
        <end position="338"/>
    </location>
</feature>
<reference evidence="3 4" key="2">
    <citation type="submission" date="2017-11" db="EMBL/GenBank/DDBJ databases">
        <authorList>
            <person name="Han C.G."/>
        </authorList>
    </citation>
    <scope>NUCLEOTIDE SEQUENCE [LARGE SCALE GENOMIC DNA]</scope>
    <source>
        <strain evidence="4">ATCC 43555</strain>
        <strain evidence="3">ATCC43555</strain>
    </source>
</reference>
<sequence length="569" mass="65946">MDSQLPKPFIITLAILQAIALTLLYSSLENNVWPATSPTWLVSLITFSMSFPLLMLMTVNKNNIKTSLLLILPFSLLLSLLGAYAGFQQEPQEYVSNNTLMSVFIFTSLIAGFKGLMYIQQFSSSENVSYSRLFKLSWRNFIIFGECWLFVLIFWGILNLGAALFDILDIKFFSELLRDEWFWIPTLTLAFAFASIIFRKLLNIEDNIAFLLQTLIKFLLPVLSVISLGFLATLPFTGLNKLWETGSGSLLVMWLQVLTLFFVNTVYKDDSSVRPYHLLLHRLVFISVALLPVYSVISAYGIYLRVEQHGLTVDRCWGILIWFLLACFSFSYLVGIITKRDNWLEPLSKINIVMGWVVLVSMLAVNSPLLNFQSLSTNSQIARLDAGKVTIEKFDYYYFEYSLGRQGYLAMQLLKQKIETSHPEQYAIIDRMYVNNEYALTLEHTVDDFIERSVFWPSQTLIPQDLIEVVFSEQHFYERNSLKEHTYYFIGMDLNKDKVLDFIVVDENNENIAAYFWLFDMGKWRSKYMDVENPEEIRYLKNMIDSNELSLVESEYSNLKIGDVVFKVR</sequence>
<dbReference type="EMBL" id="AQGW01000013">
    <property type="protein sequence ID" value="MBE0380842.1"/>
    <property type="molecule type" value="Genomic_DNA"/>
</dbReference>
<name>A0A2K4XCD2_PSEVC</name>
<evidence type="ECO:0000256" key="1">
    <source>
        <dbReference type="SAM" id="Phobius"/>
    </source>
</evidence>
<feature type="transmembrane region" description="Helical" evidence="1">
    <location>
        <begin position="279"/>
        <end position="297"/>
    </location>
</feature>
<feature type="transmembrane region" description="Helical" evidence="1">
    <location>
        <begin position="182"/>
        <end position="202"/>
    </location>
</feature>
<dbReference type="GeneID" id="93664679"/>
<evidence type="ECO:0000313" key="5">
    <source>
        <dbReference type="Proteomes" id="UP000615003"/>
    </source>
</evidence>
<evidence type="ECO:0000313" key="2">
    <source>
        <dbReference type="EMBL" id="MBE0380842.1"/>
    </source>
</evidence>
<dbReference type="RefSeq" id="WP_058549510.1">
    <property type="nucleotide sequence ID" value="NZ_AQGW01000013.1"/>
</dbReference>
<keyword evidence="1" id="KW-1133">Transmembrane helix</keyword>
<keyword evidence="1" id="KW-0472">Membrane</keyword>
<feature type="transmembrane region" description="Helical" evidence="1">
    <location>
        <begin position="9"/>
        <end position="28"/>
    </location>
</feature>
<protein>
    <recommendedName>
        <fullName evidence="6">DUF4153 domain-containing protein</fullName>
    </recommendedName>
</protein>
<dbReference type="AlphaFoldDB" id="A0A2K4XCD2"/>
<feature type="transmembrane region" description="Helical" evidence="1">
    <location>
        <begin position="140"/>
        <end position="162"/>
    </location>
</feature>
<dbReference type="OrthoDB" id="7022049at2"/>
<dbReference type="Proteomes" id="UP000615003">
    <property type="component" value="Unassembled WGS sequence"/>
</dbReference>
<keyword evidence="1" id="KW-0812">Transmembrane</keyword>
<feature type="transmembrane region" description="Helical" evidence="1">
    <location>
        <begin position="214"/>
        <end position="236"/>
    </location>
</feature>
<feature type="transmembrane region" description="Helical" evidence="1">
    <location>
        <begin position="248"/>
        <end position="267"/>
    </location>
</feature>